<gene>
    <name evidence="5 7" type="primary">trmJ</name>
    <name evidence="7" type="ORF">DSCA_14950</name>
</gene>
<accession>A0A5K7YGM5</accession>
<proteinExistence type="inferred from homology"/>
<dbReference type="Proteomes" id="UP000427906">
    <property type="component" value="Chromosome"/>
</dbReference>
<dbReference type="Pfam" id="PF00588">
    <property type="entry name" value="SpoU_methylase"/>
    <property type="match status" value="1"/>
</dbReference>
<dbReference type="CDD" id="cd18093">
    <property type="entry name" value="SpoU-like_TrmJ"/>
    <property type="match status" value="1"/>
</dbReference>
<keyword evidence="2 5" id="KW-0489">Methyltransferase</keyword>
<protein>
    <recommendedName>
        <fullName evidence="5">tRNA (cytidine/uridine-2'-O-)-methyltransferase TrmJ</fullName>
        <ecNumber evidence="5">2.1.1.200</ecNumber>
    </recommendedName>
    <alternativeName>
        <fullName evidence="5">tRNA (cytidine(32)/uridine(32)-2'-O)-methyltransferase</fullName>
    </alternativeName>
    <alternativeName>
        <fullName evidence="5">tRNA Cm32/Um32 methyltransferase</fullName>
    </alternativeName>
</protein>
<keyword evidence="5" id="KW-0819">tRNA processing</keyword>
<dbReference type="NCBIfam" id="TIGR00050">
    <property type="entry name" value="rRNA_methyl_1"/>
    <property type="match status" value="1"/>
</dbReference>
<evidence type="ECO:0000256" key="2">
    <source>
        <dbReference type="ARBA" id="ARBA00022603"/>
    </source>
</evidence>
<dbReference type="GO" id="GO:0005829">
    <property type="term" value="C:cytosol"/>
    <property type="evidence" value="ECO:0007669"/>
    <property type="project" value="TreeGrafter"/>
</dbReference>
<keyword evidence="3 7" id="KW-0808">Transferase</keyword>
<dbReference type="SUPFAM" id="SSF75217">
    <property type="entry name" value="alpha/beta knot"/>
    <property type="match status" value="1"/>
</dbReference>
<reference evidence="7 8" key="1">
    <citation type="submission" date="2019-11" db="EMBL/GenBank/DDBJ databases">
        <title>Comparative genomics of hydrocarbon-degrading Desulfosarcina strains.</title>
        <authorList>
            <person name="Watanabe M."/>
            <person name="Kojima H."/>
            <person name="Fukui M."/>
        </authorList>
    </citation>
    <scope>NUCLEOTIDE SEQUENCE [LARGE SCALE GENOMIC DNA]</scope>
    <source>
        <strain evidence="7 8">PL12</strain>
    </source>
</reference>
<comment type="similarity">
    <text evidence="1">Belongs to the class IV-like SAM-binding methyltransferase superfamily. RNA methyltransferase TrmH family.</text>
</comment>
<comment type="catalytic activity">
    <reaction evidence="5">
        <text>uridine(32) in tRNA + S-adenosyl-L-methionine = 2'-O-methyluridine(32) in tRNA + S-adenosyl-L-homocysteine + H(+)</text>
        <dbReference type="Rhea" id="RHEA:42936"/>
        <dbReference type="Rhea" id="RHEA-COMP:10107"/>
        <dbReference type="Rhea" id="RHEA-COMP:10290"/>
        <dbReference type="ChEBI" id="CHEBI:15378"/>
        <dbReference type="ChEBI" id="CHEBI:57856"/>
        <dbReference type="ChEBI" id="CHEBI:59789"/>
        <dbReference type="ChEBI" id="CHEBI:65315"/>
        <dbReference type="ChEBI" id="CHEBI:74478"/>
        <dbReference type="EC" id="2.1.1.200"/>
    </reaction>
</comment>
<name>A0A5K7YGM5_9BACT</name>
<evidence type="ECO:0000313" key="8">
    <source>
        <dbReference type="Proteomes" id="UP000427906"/>
    </source>
</evidence>
<evidence type="ECO:0000256" key="4">
    <source>
        <dbReference type="ARBA" id="ARBA00022691"/>
    </source>
</evidence>
<dbReference type="EC" id="2.1.1.200" evidence="5"/>
<dbReference type="PANTHER" id="PTHR42786:SF2">
    <property type="entry name" value="TRNA (CYTIDINE_URIDINE-2'-O-)-METHYLTRANSFERASE TRMJ"/>
    <property type="match status" value="1"/>
</dbReference>
<dbReference type="InterPro" id="IPR029028">
    <property type="entry name" value="Alpha/beta_knot_MTases"/>
</dbReference>
<comment type="subunit">
    <text evidence="5">Homodimer.</text>
</comment>
<dbReference type="AlphaFoldDB" id="A0A5K7YGM5"/>
<evidence type="ECO:0000256" key="1">
    <source>
        <dbReference type="ARBA" id="ARBA00007228"/>
    </source>
</evidence>
<comment type="catalytic activity">
    <reaction evidence="5">
        <text>cytidine(32) in tRNA + S-adenosyl-L-methionine = 2'-O-methylcytidine(32) in tRNA + S-adenosyl-L-homocysteine + H(+)</text>
        <dbReference type="Rhea" id="RHEA:42932"/>
        <dbReference type="Rhea" id="RHEA-COMP:10288"/>
        <dbReference type="Rhea" id="RHEA-COMP:10289"/>
        <dbReference type="ChEBI" id="CHEBI:15378"/>
        <dbReference type="ChEBI" id="CHEBI:57856"/>
        <dbReference type="ChEBI" id="CHEBI:59789"/>
        <dbReference type="ChEBI" id="CHEBI:74495"/>
        <dbReference type="ChEBI" id="CHEBI:82748"/>
        <dbReference type="EC" id="2.1.1.200"/>
    </reaction>
</comment>
<dbReference type="PANTHER" id="PTHR42786">
    <property type="entry name" value="TRNA/RRNA METHYLTRANSFERASE"/>
    <property type="match status" value="1"/>
</dbReference>
<dbReference type="GO" id="GO:0002128">
    <property type="term" value="P:tRNA nucleoside ribose methylation"/>
    <property type="evidence" value="ECO:0007669"/>
    <property type="project" value="TreeGrafter"/>
</dbReference>
<keyword evidence="5" id="KW-0963">Cytoplasm</keyword>
<dbReference type="PIRSF" id="PIRSF004808">
    <property type="entry name" value="LasT"/>
    <property type="match status" value="1"/>
</dbReference>
<organism evidence="7 8">
    <name type="scientific">Desulfosarcina alkanivorans</name>
    <dbReference type="NCBI Taxonomy" id="571177"/>
    <lineage>
        <taxon>Bacteria</taxon>
        <taxon>Pseudomonadati</taxon>
        <taxon>Thermodesulfobacteriota</taxon>
        <taxon>Desulfobacteria</taxon>
        <taxon>Desulfobacterales</taxon>
        <taxon>Desulfosarcinaceae</taxon>
        <taxon>Desulfosarcina</taxon>
    </lineage>
</organism>
<dbReference type="RefSeq" id="WP_155315815.1">
    <property type="nucleotide sequence ID" value="NZ_AP021874.1"/>
</dbReference>
<keyword evidence="4 5" id="KW-0949">S-adenosyl-L-methionine</keyword>
<dbReference type="Gene3D" id="3.40.1280.10">
    <property type="match status" value="1"/>
</dbReference>
<dbReference type="OrthoDB" id="9806346at2"/>
<dbReference type="InterPro" id="IPR004384">
    <property type="entry name" value="RNA_MeTrfase_TrmJ/LasT"/>
</dbReference>
<evidence type="ECO:0000256" key="5">
    <source>
        <dbReference type="RuleBase" id="RU362024"/>
    </source>
</evidence>
<evidence type="ECO:0000259" key="6">
    <source>
        <dbReference type="Pfam" id="PF00588"/>
    </source>
</evidence>
<feature type="domain" description="tRNA/rRNA methyltransferase SpoU type" evidence="6">
    <location>
        <begin position="4"/>
        <end position="154"/>
    </location>
</feature>
<dbReference type="GO" id="GO:0106339">
    <property type="term" value="F:tRNA (cytidine(32)-2'-O)-methyltransferase activity"/>
    <property type="evidence" value="ECO:0007669"/>
    <property type="project" value="RHEA"/>
</dbReference>
<keyword evidence="8" id="KW-1185">Reference proteome</keyword>
<dbReference type="EMBL" id="AP021874">
    <property type="protein sequence ID" value="BBO67565.1"/>
    <property type="molecule type" value="Genomic_DNA"/>
</dbReference>
<evidence type="ECO:0000313" key="7">
    <source>
        <dbReference type="EMBL" id="BBO67565.1"/>
    </source>
</evidence>
<dbReference type="InterPro" id="IPR001537">
    <property type="entry name" value="SpoU_MeTrfase"/>
</dbReference>
<dbReference type="InterPro" id="IPR029026">
    <property type="entry name" value="tRNA_m1G_MTases_N"/>
</dbReference>
<dbReference type="GO" id="GO:0003723">
    <property type="term" value="F:RNA binding"/>
    <property type="evidence" value="ECO:0007669"/>
    <property type="project" value="InterPro"/>
</dbReference>
<dbReference type="KEGG" id="dalk:DSCA_14950"/>
<dbReference type="GO" id="GO:0160206">
    <property type="term" value="F:tRNA (cytidine(32)/uridine(32)-2'-O)-methyltransferase activity"/>
    <property type="evidence" value="ECO:0007669"/>
    <property type="project" value="UniProtKB-EC"/>
</dbReference>
<evidence type="ECO:0000256" key="3">
    <source>
        <dbReference type="ARBA" id="ARBA00022679"/>
    </source>
</evidence>
<dbReference type="Gene3D" id="1.10.8.590">
    <property type="match status" value="1"/>
</dbReference>
<sequence>MDNVSIVLVEPQGPLNVGSVCRVMMNFGFHDLRLVAPCPGYRSLDARRMALKAESILARAGVYPSLQLALADCHLAFGTTRRFGKYREDCITPEQSAALALSRSSGSRVALVFGREDRGLHTSELDLCQFFVTIPTDSAYPSMNLSHAVALMLYGLHRAAMDAEQVSDGGQVPAPAKDVENMFQHMRRTLLAADYLDPQNPDHILRAFRRLFGRTGLNDREVRILQGLWSRIDWIEGERRKLSEKK</sequence>
<comment type="function">
    <text evidence="5">Catalyzes the formation of 2'O-methylated cytidine (Cm32) or 2'O-methylated uridine (Um32) at position 32 in tRNA.</text>
</comment>
<comment type="subcellular location">
    <subcellularLocation>
        <location evidence="5">Cytoplasm</location>
    </subcellularLocation>
</comment>